<keyword evidence="1" id="KW-1185">Reference proteome</keyword>
<dbReference type="Proteomes" id="UP000887540">
    <property type="component" value="Unplaced"/>
</dbReference>
<dbReference type="AlphaFoldDB" id="A0A914CKR0"/>
<proteinExistence type="predicted"/>
<protein>
    <submittedName>
        <fullName evidence="2">Uncharacterized protein</fullName>
    </submittedName>
</protein>
<dbReference type="WBParaSite" id="ACRNAN_scaffold1191.g29977.t1">
    <property type="protein sequence ID" value="ACRNAN_scaffold1191.g29977.t1"/>
    <property type="gene ID" value="ACRNAN_scaffold1191.g29977"/>
</dbReference>
<evidence type="ECO:0000313" key="2">
    <source>
        <dbReference type="WBParaSite" id="ACRNAN_scaffold1191.g29977.t1"/>
    </source>
</evidence>
<reference evidence="2" key="1">
    <citation type="submission" date="2022-11" db="UniProtKB">
        <authorList>
            <consortium name="WormBaseParasite"/>
        </authorList>
    </citation>
    <scope>IDENTIFICATION</scope>
</reference>
<accession>A0A914CKR0</accession>
<name>A0A914CKR0_9BILA</name>
<organism evidence="1 2">
    <name type="scientific">Acrobeloides nanus</name>
    <dbReference type="NCBI Taxonomy" id="290746"/>
    <lineage>
        <taxon>Eukaryota</taxon>
        <taxon>Metazoa</taxon>
        <taxon>Ecdysozoa</taxon>
        <taxon>Nematoda</taxon>
        <taxon>Chromadorea</taxon>
        <taxon>Rhabditida</taxon>
        <taxon>Tylenchina</taxon>
        <taxon>Cephalobomorpha</taxon>
        <taxon>Cephaloboidea</taxon>
        <taxon>Cephalobidae</taxon>
        <taxon>Acrobeloides</taxon>
    </lineage>
</organism>
<evidence type="ECO:0000313" key="1">
    <source>
        <dbReference type="Proteomes" id="UP000887540"/>
    </source>
</evidence>
<sequence length="69" mass="8102">MEKRLQLAHHYVHGERTLPDDVFALRTLQTRIGHQWQLQMPLAQNIATVESPINTTRKKLWNTLVTSLR</sequence>